<dbReference type="EMBL" id="JBBAXC010000002">
    <property type="protein sequence ID" value="MEI5906048.1"/>
    <property type="molecule type" value="Genomic_DNA"/>
</dbReference>
<dbReference type="InterPro" id="IPR010368">
    <property type="entry name" value="Com_YlbF"/>
</dbReference>
<accession>A0ABU8H9T2</accession>
<dbReference type="RefSeq" id="WP_336585471.1">
    <property type="nucleotide sequence ID" value="NZ_JBBAXC010000002.1"/>
</dbReference>
<reference evidence="1 2" key="1">
    <citation type="journal article" date="2018" name="J. Microbiol.">
        <title>Bacillus spongiae sp. nov., isolated from sponge of Jeju Island.</title>
        <authorList>
            <person name="Lee G.E."/>
            <person name="Im W.T."/>
            <person name="Park J.S."/>
        </authorList>
    </citation>
    <scope>NUCLEOTIDE SEQUENCE [LARGE SCALE GENOMIC DNA]</scope>
    <source>
        <strain evidence="1 2">135PIL107-10</strain>
    </source>
</reference>
<evidence type="ECO:0000313" key="1">
    <source>
        <dbReference type="EMBL" id="MEI5906048.1"/>
    </source>
</evidence>
<dbReference type="SUPFAM" id="SSF158622">
    <property type="entry name" value="YheA/YmcA-like"/>
    <property type="match status" value="1"/>
</dbReference>
<dbReference type="InterPro" id="IPR052767">
    <property type="entry name" value="Bact_com_dev_regulator"/>
</dbReference>
<dbReference type="Gene3D" id="1.20.1500.10">
    <property type="entry name" value="YheA/YmcA-like"/>
    <property type="match status" value="1"/>
</dbReference>
<organism evidence="1 2">
    <name type="scientific">Bacillus spongiae</name>
    <dbReference type="NCBI Taxonomy" id="2683610"/>
    <lineage>
        <taxon>Bacteria</taxon>
        <taxon>Bacillati</taxon>
        <taxon>Bacillota</taxon>
        <taxon>Bacilli</taxon>
        <taxon>Bacillales</taxon>
        <taxon>Bacillaceae</taxon>
        <taxon>Bacillus</taxon>
    </lineage>
</organism>
<proteinExistence type="predicted"/>
<name>A0ABU8H9T2_9BACI</name>
<dbReference type="Proteomes" id="UP001312865">
    <property type="component" value="Unassembled WGS sequence"/>
</dbReference>
<dbReference type="InterPro" id="IPR023378">
    <property type="entry name" value="YheA/YmcA-like_dom_sf"/>
</dbReference>
<dbReference type="PANTHER" id="PTHR38448">
    <property type="entry name" value="REGULATORY PROTEIN YLBF-RELATED"/>
    <property type="match status" value="1"/>
</dbReference>
<gene>
    <name evidence="1" type="ORF">WAK64_03055</name>
</gene>
<dbReference type="Pfam" id="PF06133">
    <property type="entry name" value="Com_YlbF"/>
    <property type="match status" value="1"/>
</dbReference>
<sequence>MLATLERLEILQATEELVELILQSKEADEYRSCYQRLKNSATSQEKINEFTKLKELYEEVQRFGRYHPDYQRVMKEIRRVKRIMDLDEHVANYRKAENDLQDLLDEVSVLIGGSVSEHIKVPTGNPFFQSSSCSGGCGTGGGCSCSA</sequence>
<protein>
    <submittedName>
        <fullName evidence="1">YlbF family regulator</fullName>
    </submittedName>
</protein>
<comment type="caution">
    <text evidence="1">The sequence shown here is derived from an EMBL/GenBank/DDBJ whole genome shotgun (WGS) entry which is preliminary data.</text>
</comment>
<dbReference type="PANTHER" id="PTHR38448:SF2">
    <property type="entry name" value="REGULATORY PROTEIN YLBF"/>
    <property type="match status" value="1"/>
</dbReference>
<evidence type="ECO:0000313" key="2">
    <source>
        <dbReference type="Proteomes" id="UP001312865"/>
    </source>
</evidence>
<keyword evidence="2" id="KW-1185">Reference proteome</keyword>